<evidence type="ECO:0000259" key="10">
    <source>
        <dbReference type="PROSITE" id="PS50011"/>
    </source>
</evidence>
<dbReference type="Pfam" id="PF00069">
    <property type="entry name" value="Pkinase"/>
    <property type="match status" value="1"/>
</dbReference>
<dbReference type="PANTHER" id="PTHR24350">
    <property type="entry name" value="SERINE/THREONINE-PROTEIN KINASE IAL-RELATED"/>
    <property type="match status" value="1"/>
</dbReference>
<dbReference type="STRING" id="554055.A0A2P6VK79"/>
<evidence type="ECO:0000256" key="8">
    <source>
        <dbReference type="PIRSR" id="PIRSR630616-3"/>
    </source>
</evidence>
<keyword evidence="3 7" id="KW-0547">Nucleotide-binding</keyword>
<feature type="region of interest" description="Disordered" evidence="9">
    <location>
        <begin position="232"/>
        <end position="299"/>
    </location>
</feature>
<dbReference type="Proteomes" id="UP000239649">
    <property type="component" value="Unassembled WGS sequence"/>
</dbReference>
<evidence type="ECO:0000256" key="3">
    <source>
        <dbReference type="ARBA" id="ARBA00022741"/>
    </source>
</evidence>
<evidence type="ECO:0000256" key="1">
    <source>
        <dbReference type="ARBA" id="ARBA00022527"/>
    </source>
</evidence>
<feature type="compositionally biased region" description="Low complexity" evidence="9">
    <location>
        <begin position="243"/>
        <end position="261"/>
    </location>
</feature>
<dbReference type="InterPro" id="IPR000719">
    <property type="entry name" value="Prot_kinase_dom"/>
</dbReference>
<proteinExistence type="predicted"/>
<dbReference type="SMART" id="SM00220">
    <property type="entry name" value="S_TKc"/>
    <property type="match status" value="1"/>
</dbReference>
<evidence type="ECO:0000256" key="6">
    <source>
        <dbReference type="PIRSR" id="PIRSR630616-1"/>
    </source>
</evidence>
<sequence>MEHAESGDLFRYVSARRGLPEDEAGWFFQQLMIAVDYCHRMGVTNRDIKLENALLDGSPRPLIKLADFGFSKDSNDQSAPTSRVGTPAYLAPEVISNRMGQVYDGKLADLWSCGVLLYVMLLDRYPFRRHGDDEYSANQKLNLMLQRILVADYRFPDDRVLSESAKDLIRRMLVPHPSLRLPLTEILSHPWFLEGLHPAALAFNDQLVEESRANQLAPEVLEEARQIVREASRQSPALAAPVQQQHLDALQQQQQQQQQQQRPPSREGTVSGEIRDQDSLEALQGPDDDEVRSADMGAG</sequence>
<gene>
    <name evidence="11" type="ORF">C2E20_2299</name>
</gene>
<evidence type="ECO:0000256" key="2">
    <source>
        <dbReference type="ARBA" id="ARBA00022679"/>
    </source>
</evidence>
<feature type="binding site" evidence="7">
    <location>
        <begin position="2"/>
        <end position="4"/>
    </location>
    <ligand>
        <name>ATP</name>
        <dbReference type="ChEBI" id="CHEBI:30616"/>
    </ligand>
</feature>
<dbReference type="PROSITE" id="PS50011">
    <property type="entry name" value="PROTEIN_KINASE_DOM"/>
    <property type="match status" value="1"/>
</dbReference>
<dbReference type="AlphaFoldDB" id="A0A2P6VK79"/>
<dbReference type="Gene3D" id="1.10.510.10">
    <property type="entry name" value="Transferase(Phosphotransferase) domain 1"/>
    <property type="match status" value="1"/>
</dbReference>
<feature type="cross-link" description="Glycyl lysine isopeptide (Lys-Gly) (interchain with G-Cter in SUMO2)" evidence="8">
    <location>
        <position position="49"/>
    </location>
</feature>
<feature type="domain" description="Protein kinase" evidence="10">
    <location>
        <begin position="1"/>
        <end position="192"/>
    </location>
</feature>
<evidence type="ECO:0000256" key="9">
    <source>
        <dbReference type="SAM" id="MobiDB-lite"/>
    </source>
</evidence>
<comment type="caution">
    <text evidence="11">The sequence shown here is derived from an EMBL/GenBank/DDBJ whole genome shotgun (WGS) entry which is preliminary data.</text>
</comment>
<reference evidence="11 12" key="1">
    <citation type="journal article" date="2018" name="Plant J.">
        <title>Genome sequences of Chlorella sorokiniana UTEX 1602 and Micractinium conductrix SAG 241.80: implications to maltose excretion by a green alga.</title>
        <authorList>
            <person name="Arriola M.B."/>
            <person name="Velmurugan N."/>
            <person name="Zhang Y."/>
            <person name="Plunkett M.H."/>
            <person name="Hondzo H."/>
            <person name="Barney B.M."/>
        </authorList>
    </citation>
    <scope>NUCLEOTIDE SEQUENCE [LARGE SCALE GENOMIC DNA]</scope>
    <source>
        <strain evidence="11 12">SAG 241.80</strain>
    </source>
</reference>
<dbReference type="GO" id="GO:0005524">
    <property type="term" value="F:ATP binding"/>
    <property type="evidence" value="ECO:0007669"/>
    <property type="project" value="UniProtKB-KW"/>
</dbReference>
<dbReference type="EMBL" id="LHPF02000004">
    <property type="protein sequence ID" value="PSC74495.1"/>
    <property type="molecule type" value="Genomic_DNA"/>
</dbReference>
<protein>
    <submittedName>
        <fullName evidence="11">Sulfur stress regulator</fullName>
    </submittedName>
</protein>
<evidence type="ECO:0000256" key="4">
    <source>
        <dbReference type="ARBA" id="ARBA00022777"/>
    </source>
</evidence>
<organism evidence="11 12">
    <name type="scientific">Micractinium conductrix</name>
    <dbReference type="NCBI Taxonomy" id="554055"/>
    <lineage>
        <taxon>Eukaryota</taxon>
        <taxon>Viridiplantae</taxon>
        <taxon>Chlorophyta</taxon>
        <taxon>core chlorophytes</taxon>
        <taxon>Trebouxiophyceae</taxon>
        <taxon>Chlorellales</taxon>
        <taxon>Chlorellaceae</taxon>
        <taxon>Chlorella clade</taxon>
        <taxon>Micractinium</taxon>
    </lineage>
</organism>
<dbReference type="InterPro" id="IPR011009">
    <property type="entry name" value="Kinase-like_dom_sf"/>
</dbReference>
<keyword evidence="1" id="KW-0723">Serine/threonine-protein kinase</keyword>
<feature type="active site" description="Proton acceptor" evidence="6">
    <location>
        <position position="47"/>
    </location>
</feature>
<evidence type="ECO:0000256" key="7">
    <source>
        <dbReference type="PIRSR" id="PIRSR630616-2"/>
    </source>
</evidence>
<name>A0A2P6VK79_9CHLO</name>
<evidence type="ECO:0000256" key="5">
    <source>
        <dbReference type="ARBA" id="ARBA00022840"/>
    </source>
</evidence>
<evidence type="ECO:0000313" key="11">
    <source>
        <dbReference type="EMBL" id="PSC74495.1"/>
    </source>
</evidence>
<dbReference type="InterPro" id="IPR030616">
    <property type="entry name" value="Aur-like"/>
</dbReference>
<dbReference type="OrthoDB" id="40902at2759"/>
<keyword evidence="4" id="KW-0418">Kinase</keyword>
<evidence type="ECO:0000313" key="12">
    <source>
        <dbReference type="Proteomes" id="UP000239649"/>
    </source>
</evidence>
<dbReference type="SUPFAM" id="SSF56112">
    <property type="entry name" value="Protein kinase-like (PK-like)"/>
    <property type="match status" value="1"/>
</dbReference>
<keyword evidence="2" id="KW-0808">Transferase</keyword>
<dbReference type="GO" id="GO:0004674">
    <property type="term" value="F:protein serine/threonine kinase activity"/>
    <property type="evidence" value="ECO:0007669"/>
    <property type="project" value="UniProtKB-KW"/>
</dbReference>
<keyword evidence="12" id="KW-1185">Reference proteome</keyword>
<keyword evidence="5 7" id="KW-0067">ATP-binding</keyword>
<feature type="binding site" evidence="7">
    <location>
        <begin position="51"/>
        <end position="52"/>
    </location>
    <ligand>
        <name>ATP</name>
        <dbReference type="ChEBI" id="CHEBI:30616"/>
    </ligand>
</feature>
<feature type="binding site" evidence="7">
    <location>
        <position position="67"/>
    </location>
    <ligand>
        <name>ATP</name>
        <dbReference type="ChEBI" id="CHEBI:30616"/>
    </ligand>
</feature>
<accession>A0A2P6VK79</accession>